<keyword evidence="6 16" id="KW-0349">Heme</keyword>
<dbReference type="InterPro" id="IPR017938">
    <property type="entry name" value="Riboflavin_synthase-like_b-brl"/>
</dbReference>
<dbReference type="PROSITE" id="PS00086">
    <property type="entry name" value="CYTOCHROME_P450"/>
    <property type="match status" value="1"/>
</dbReference>
<dbReference type="GO" id="GO:0003958">
    <property type="term" value="F:NADPH-hemoprotein reductase activity"/>
    <property type="evidence" value="ECO:0007669"/>
    <property type="project" value="UniProtKB-EC"/>
</dbReference>
<keyword evidence="7" id="KW-0285">Flavoprotein</keyword>
<dbReference type="SUPFAM" id="SSF63380">
    <property type="entry name" value="Riboflavin synthase domain-like"/>
    <property type="match status" value="1"/>
</dbReference>
<evidence type="ECO:0000256" key="13">
    <source>
        <dbReference type="ARBA" id="ARBA00023004"/>
    </source>
</evidence>
<evidence type="ECO:0000259" key="17">
    <source>
        <dbReference type="PROSITE" id="PS50902"/>
    </source>
</evidence>
<evidence type="ECO:0000256" key="6">
    <source>
        <dbReference type="ARBA" id="ARBA00022617"/>
    </source>
</evidence>
<proteinExistence type="inferred from homology"/>
<keyword evidence="8" id="KW-0288">FMN</keyword>
<keyword evidence="12" id="KW-0560">Oxidoreductase</keyword>
<dbReference type="InterPro" id="IPR008254">
    <property type="entry name" value="Flavodoxin/NO_synth"/>
</dbReference>
<dbReference type="Gene3D" id="3.40.50.80">
    <property type="entry name" value="Nucleotide-binding domain of ferredoxin-NADP reductase (FNR) module"/>
    <property type="match status" value="1"/>
</dbReference>
<dbReference type="Pfam" id="PF00258">
    <property type="entry name" value="Flavodoxin_1"/>
    <property type="match status" value="1"/>
</dbReference>
<dbReference type="GO" id="GO:0020037">
    <property type="term" value="F:heme binding"/>
    <property type="evidence" value="ECO:0007669"/>
    <property type="project" value="InterPro"/>
</dbReference>
<comment type="cofactor">
    <cofactor evidence="1">
        <name>FMN</name>
        <dbReference type="ChEBI" id="CHEBI:58210"/>
    </cofactor>
</comment>
<dbReference type="InterPro" id="IPR023173">
    <property type="entry name" value="NADPH_Cyt_P450_Rdtase_alpha"/>
</dbReference>
<dbReference type="GeneID" id="25985976"/>
<dbReference type="InterPro" id="IPR017972">
    <property type="entry name" value="Cyt_P450_CS"/>
</dbReference>
<gene>
    <name evidence="19" type="ORF">A1Q1_02462</name>
</gene>
<dbReference type="KEGG" id="tasa:A1Q1_02462"/>
<evidence type="ECO:0000256" key="9">
    <source>
        <dbReference type="ARBA" id="ARBA00022723"/>
    </source>
</evidence>
<evidence type="ECO:0000313" key="19">
    <source>
        <dbReference type="EMBL" id="EJT48554.1"/>
    </source>
</evidence>
<evidence type="ECO:0000256" key="3">
    <source>
        <dbReference type="ARBA" id="ARBA00001974"/>
    </source>
</evidence>
<evidence type="ECO:0000256" key="7">
    <source>
        <dbReference type="ARBA" id="ARBA00022630"/>
    </source>
</evidence>
<dbReference type="SUPFAM" id="SSF52343">
    <property type="entry name" value="Ferredoxin reductase-like, C-terminal NADP-linked domain"/>
    <property type="match status" value="1"/>
</dbReference>
<dbReference type="SUPFAM" id="SSF48264">
    <property type="entry name" value="Cytochrome P450"/>
    <property type="match status" value="1"/>
</dbReference>
<feature type="domain" description="FAD-binding FR-type" evidence="18">
    <location>
        <begin position="713"/>
        <end position="941"/>
    </location>
</feature>
<dbReference type="InterPro" id="IPR001433">
    <property type="entry name" value="OxRdtase_FAD/NAD-bd"/>
</dbReference>
<dbReference type="Gene3D" id="1.20.990.10">
    <property type="entry name" value="NADPH-cytochrome p450 Reductase, Chain A, domain 3"/>
    <property type="match status" value="1"/>
</dbReference>
<dbReference type="PIRSF" id="PIRSF000209">
    <property type="entry name" value="Bifunctional_P450_P450R"/>
    <property type="match status" value="1"/>
</dbReference>
<sequence>MADVSAMVSPPSAQDLQALMSLDRKKDDEEALPPNHRGIVPWPRPPYYPIIGNLLDIDSTQIQDSIRVLVNKMGPAFEMNVLGNQTFVVASQEMCDFICNEAKFEKYISKALQDVRNYAGDGLFTAFSWENNWDIAHRILVPAFGPIPIRKMQAGMLDIASQMLIYWECHAGQPFEAANHFTRLTFDTIGWCSFKYRFNSFHSDTLHPFVEGMFELLRGSGHRAFRPAFLNKLFYKENARYWDTIHKLWATCDEVVAHRRANPDPDANDLLNNMINDRDPKTGEALSDENIRYQMVTFLIAGHETTSSTLAFALYYMLKQPRIYQKAREESDAAIAAVGGNYLKLNPSQFPYIDAILKEALRLHSPVPAFSVKPKNPNGEILPGGYYVPHGKQISCVVENVHQDIASWGEDAADFRPERFFEGFPKKPNAWKAFGNGARACVGRIFAIQEAILALALITARFDVELADPSYTLKVKQALALKPDNFNIKAYPRKGRHQNLLNEFLLGSAAITKEEAATANGTKTPPVSRRGKLYVLYGSNSGTCEEFAQEVAAEGQASGFEINIGALDDVVPDAKLPTDAPVIICTTSYEGQPTDNAREFIQSLRGLNPEDKPMAGVRYIIMGAGHRDWSETFHRIPLLVDKRLEELGGERLLELSLADAGDDLLGDFEKFKGRLWDHFGTTEDAKDVKSTTADKPSIKVLPATANSASGTFADMSTGTVVSQRVIGPAERDLPETRYITIRLPDGQSFQAGDYLNILPKNPNSTVDRVLKHFRLDGNAIISFDKAMPFIGANTPVRAADLFGSYVELSLPVAKRILPQLASMCSDAKDKAKIDALDADYTHSVTEKKLSLLELLESVPSCRAELDFFLGNLAKLKIRQYSISSSPLESKTEATLTYTVHKPASKSGNGTYLGVCSNYLAGLSEGDELFCVVKSSGDFHLPEPSTPVVLFAAGSGIAPFRGFIAERAAQKAAGEPVAGTHLYFGCRDETSFLHGAELGEWVKSGVLVLHPVLSRSQQASFKKGGLKGTALPPAKKYIQDLVYEDREALRDLYKAGARFYTCGSGAKMAADLRKTAVRIISELKGVSAEVAEEKMEEISREKYKTDVFL</sequence>
<keyword evidence="9 16" id="KW-0479">Metal-binding</keyword>
<dbReference type="PANTHER" id="PTHR19384">
    <property type="entry name" value="NITRIC OXIDE SYNTHASE-RELATED"/>
    <property type="match status" value="1"/>
</dbReference>
<evidence type="ECO:0000256" key="10">
    <source>
        <dbReference type="ARBA" id="ARBA00022827"/>
    </source>
</evidence>
<dbReference type="InterPro" id="IPR029039">
    <property type="entry name" value="Flavoprotein-like_sf"/>
</dbReference>
<dbReference type="InterPro" id="IPR017927">
    <property type="entry name" value="FAD-bd_FR_type"/>
</dbReference>
<evidence type="ECO:0000256" key="12">
    <source>
        <dbReference type="ARBA" id="ARBA00023002"/>
    </source>
</evidence>
<dbReference type="Gene3D" id="1.10.630.10">
    <property type="entry name" value="Cytochrome P450"/>
    <property type="match status" value="1"/>
</dbReference>
<dbReference type="GO" id="GO:0005829">
    <property type="term" value="C:cytosol"/>
    <property type="evidence" value="ECO:0007669"/>
    <property type="project" value="TreeGrafter"/>
</dbReference>
<evidence type="ECO:0000256" key="11">
    <source>
        <dbReference type="ARBA" id="ARBA00022857"/>
    </source>
</evidence>
<dbReference type="EMBL" id="ALBS01000202">
    <property type="protein sequence ID" value="EJT48554.1"/>
    <property type="molecule type" value="Genomic_DNA"/>
</dbReference>
<dbReference type="PANTHER" id="PTHR19384:SF127">
    <property type="entry name" value="BIFUNCTIONAL CYTOCHROME P450_NADPH--P450 REDUCTASE"/>
    <property type="match status" value="1"/>
</dbReference>
<dbReference type="CDD" id="cd11068">
    <property type="entry name" value="CYP120A1"/>
    <property type="match status" value="1"/>
</dbReference>
<evidence type="ECO:0000256" key="4">
    <source>
        <dbReference type="ARBA" id="ARBA00010018"/>
    </source>
</evidence>
<evidence type="ECO:0000256" key="2">
    <source>
        <dbReference type="ARBA" id="ARBA00001971"/>
    </source>
</evidence>
<dbReference type="InterPro" id="IPR001709">
    <property type="entry name" value="Flavoprot_Pyr_Nucl_cyt_Rdtase"/>
</dbReference>
<dbReference type="Proteomes" id="UP000002748">
    <property type="component" value="Unassembled WGS sequence"/>
</dbReference>
<dbReference type="RefSeq" id="XP_014179199.1">
    <property type="nucleotide sequence ID" value="XM_014323724.1"/>
</dbReference>
<comment type="cofactor">
    <cofactor evidence="3">
        <name>FAD</name>
        <dbReference type="ChEBI" id="CHEBI:57692"/>
    </cofactor>
</comment>
<dbReference type="Pfam" id="PF00175">
    <property type="entry name" value="NAD_binding_1"/>
    <property type="match status" value="1"/>
</dbReference>
<evidence type="ECO:0000256" key="16">
    <source>
        <dbReference type="PIRSR" id="PIRSR000209-1"/>
    </source>
</evidence>
<dbReference type="SUPFAM" id="SSF52218">
    <property type="entry name" value="Flavoproteins"/>
    <property type="match status" value="1"/>
</dbReference>
<keyword evidence="13 16" id="KW-0408">Iron</keyword>
<dbReference type="GO" id="GO:0070330">
    <property type="term" value="F:aromatase activity"/>
    <property type="evidence" value="ECO:0007669"/>
    <property type="project" value="InterPro"/>
</dbReference>
<dbReference type="InterPro" id="IPR001128">
    <property type="entry name" value="Cyt_P450"/>
</dbReference>
<feature type="binding site" description="axial binding residue" evidence="16">
    <location>
        <position position="441"/>
    </location>
    <ligand>
        <name>heme</name>
        <dbReference type="ChEBI" id="CHEBI:30413"/>
    </ligand>
    <ligandPart>
        <name>Fe</name>
        <dbReference type="ChEBI" id="CHEBI:18248"/>
    </ligandPart>
</feature>
<dbReference type="FunFam" id="1.10.630.10:FF:000040">
    <property type="entry name" value="Bifunctional cytochrome P450/NADPH--P450 reductase"/>
    <property type="match status" value="1"/>
</dbReference>
<comment type="similarity">
    <text evidence="4">In the N-terminal section; belongs to the cytochrome P450 family.</text>
</comment>
<dbReference type="OrthoDB" id="1470350at2759"/>
<dbReference type="GO" id="GO:0005506">
    <property type="term" value="F:iron ion binding"/>
    <property type="evidence" value="ECO:0007669"/>
    <property type="project" value="InterPro"/>
</dbReference>
<dbReference type="HOGENOM" id="CLU_001570_7_0_1"/>
<reference evidence="19 20" key="1">
    <citation type="journal article" date="2012" name="Eukaryot. Cell">
        <title>Draft genome sequence of CBS 2479, the standard type strain of Trichosporon asahii.</title>
        <authorList>
            <person name="Yang R.Y."/>
            <person name="Li H.T."/>
            <person name="Zhu H."/>
            <person name="Zhou G.P."/>
            <person name="Wang M."/>
            <person name="Wang L."/>
        </authorList>
    </citation>
    <scope>NUCLEOTIDE SEQUENCE [LARGE SCALE GENOMIC DNA]</scope>
    <source>
        <strain evidence="20">ATCC 90039 / CBS 2479 / JCM 2466 / KCTC 7840 / NCYC 2677 / UAMH 7654</strain>
    </source>
</reference>
<organism evidence="19 20">
    <name type="scientific">Trichosporon asahii var. asahii (strain ATCC 90039 / CBS 2479 / JCM 2466 / KCTC 7840 / NBRC 103889/ NCYC 2677 / UAMH 7654)</name>
    <name type="common">Yeast</name>
    <dbReference type="NCBI Taxonomy" id="1186058"/>
    <lineage>
        <taxon>Eukaryota</taxon>
        <taxon>Fungi</taxon>
        <taxon>Dikarya</taxon>
        <taxon>Basidiomycota</taxon>
        <taxon>Agaricomycotina</taxon>
        <taxon>Tremellomycetes</taxon>
        <taxon>Trichosporonales</taxon>
        <taxon>Trichosporonaceae</taxon>
        <taxon>Trichosporon</taxon>
    </lineage>
</organism>
<accession>J6EVE6</accession>
<dbReference type="GO" id="GO:0010181">
    <property type="term" value="F:FMN binding"/>
    <property type="evidence" value="ECO:0007669"/>
    <property type="project" value="InterPro"/>
</dbReference>
<dbReference type="Pfam" id="PF00667">
    <property type="entry name" value="FAD_binding_1"/>
    <property type="match status" value="1"/>
</dbReference>
<evidence type="ECO:0000256" key="15">
    <source>
        <dbReference type="ARBA" id="ARBA00049342"/>
    </source>
</evidence>
<dbReference type="PROSITE" id="PS50902">
    <property type="entry name" value="FLAVODOXIN_LIKE"/>
    <property type="match status" value="1"/>
</dbReference>
<evidence type="ECO:0000256" key="5">
    <source>
        <dbReference type="ARBA" id="ARBA00022448"/>
    </source>
</evidence>
<dbReference type="InterPro" id="IPR039261">
    <property type="entry name" value="FNR_nucleotide-bd"/>
</dbReference>
<protein>
    <submittedName>
        <fullName evidence="19">NADPH reductase</fullName>
    </submittedName>
</protein>
<dbReference type="Pfam" id="PF00067">
    <property type="entry name" value="p450"/>
    <property type="match status" value="1"/>
</dbReference>
<evidence type="ECO:0000256" key="8">
    <source>
        <dbReference type="ARBA" id="ARBA00022643"/>
    </source>
</evidence>
<dbReference type="GO" id="GO:0050660">
    <property type="term" value="F:flavin adenine dinucleotide binding"/>
    <property type="evidence" value="ECO:0007669"/>
    <property type="project" value="TreeGrafter"/>
</dbReference>
<name>J6EVE6_TRIAS</name>
<dbReference type="InterPro" id="IPR023206">
    <property type="entry name" value="Bifunctional_P450_P450_red"/>
</dbReference>
<dbReference type="Gene3D" id="3.40.50.360">
    <property type="match status" value="1"/>
</dbReference>
<dbReference type="PRINTS" id="PR00371">
    <property type="entry name" value="FPNCR"/>
</dbReference>
<dbReference type="InterPro" id="IPR001094">
    <property type="entry name" value="Flavdoxin-like"/>
</dbReference>
<evidence type="ECO:0000313" key="20">
    <source>
        <dbReference type="Proteomes" id="UP000002748"/>
    </source>
</evidence>
<dbReference type="PRINTS" id="PR00369">
    <property type="entry name" value="FLAVODOXIN"/>
</dbReference>
<feature type="domain" description="Flavodoxin-like" evidence="17">
    <location>
        <begin position="533"/>
        <end position="676"/>
    </location>
</feature>
<comment type="catalytic activity">
    <reaction evidence="15">
        <text>2 oxidized [cytochrome P450] + NADPH = 2 reduced [cytochrome P450] + NADP(+) + H(+)</text>
        <dbReference type="Rhea" id="RHEA:24040"/>
        <dbReference type="Rhea" id="RHEA-COMP:14627"/>
        <dbReference type="Rhea" id="RHEA-COMP:14628"/>
        <dbReference type="ChEBI" id="CHEBI:15378"/>
        <dbReference type="ChEBI" id="CHEBI:55376"/>
        <dbReference type="ChEBI" id="CHEBI:57783"/>
        <dbReference type="ChEBI" id="CHEBI:58349"/>
        <dbReference type="ChEBI" id="CHEBI:60344"/>
        <dbReference type="EC" id="1.6.2.4"/>
    </reaction>
</comment>
<keyword evidence="10" id="KW-0274">FAD</keyword>
<comment type="cofactor">
    <cofactor evidence="2 16">
        <name>heme</name>
        <dbReference type="ChEBI" id="CHEBI:30413"/>
    </cofactor>
</comment>
<evidence type="ECO:0000256" key="1">
    <source>
        <dbReference type="ARBA" id="ARBA00001917"/>
    </source>
</evidence>
<keyword evidence="5" id="KW-0813">Transport</keyword>
<comment type="caution">
    <text evidence="19">The sequence shown here is derived from an EMBL/GenBank/DDBJ whole genome shotgun (WGS) entry which is preliminary data.</text>
</comment>
<dbReference type="InterPro" id="IPR036396">
    <property type="entry name" value="Cyt_P450_sf"/>
</dbReference>
<dbReference type="AlphaFoldDB" id="J6EVE6"/>
<keyword evidence="14" id="KW-0503">Monooxygenase</keyword>
<keyword evidence="11" id="KW-0521">NADP</keyword>
<evidence type="ECO:0000256" key="14">
    <source>
        <dbReference type="ARBA" id="ARBA00023033"/>
    </source>
</evidence>
<dbReference type="InterPro" id="IPR003097">
    <property type="entry name" value="CysJ-like_FAD-binding"/>
</dbReference>
<dbReference type="Gene3D" id="2.40.30.10">
    <property type="entry name" value="Translation factors"/>
    <property type="match status" value="1"/>
</dbReference>
<dbReference type="VEuPathDB" id="FungiDB:A1Q1_02462"/>
<evidence type="ECO:0000259" key="18">
    <source>
        <dbReference type="PROSITE" id="PS51384"/>
    </source>
</evidence>
<dbReference type="PROSITE" id="PS51384">
    <property type="entry name" value="FAD_FR"/>
    <property type="match status" value="1"/>
</dbReference>